<evidence type="ECO:0000259" key="2">
    <source>
        <dbReference type="PROSITE" id="PS50215"/>
    </source>
</evidence>
<evidence type="ECO:0000256" key="1">
    <source>
        <dbReference type="ARBA" id="ARBA00022729"/>
    </source>
</evidence>
<dbReference type="GO" id="GO:0004222">
    <property type="term" value="F:metalloendopeptidase activity"/>
    <property type="evidence" value="ECO:0007669"/>
    <property type="project" value="InterPro"/>
</dbReference>
<protein>
    <submittedName>
        <fullName evidence="3">Por secretion system C-terminal sorting domain-containing protein</fullName>
    </submittedName>
</protein>
<dbReference type="Proteomes" id="UP000185781">
    <property type="component" value="Unassembled WGS sequence"/>
</dbReference>
<dbReference type="Pfam" id="PF18962">
    <property type="entry name" value="Por_Secre_tail"/>
    <property type="match status" value="1"/>
</dbReference>
<keyword evidence="1" id="KW-0732">Signal</keyword>
<dbReference type="STRING" id="373672.SAMN05421785_103321"/>
<dbReference type="InterPro" id="IPR024079">
    <property type="entry name" value="MetalloPept_cat_dom_sf"/>
</dbReference>
<dbReference type="EMBL" id="FTOV01000003">
    <property type="protein sequence ID" value="SIS86966.1"/>
    <property type="molecule type" value="Genomic_DNA"/>
</dbReference>
<dbReference type="Gene3D" id="3.40.390.10">
    <property type="entry name" value="Collagenase (Catalytic Domain)"/>
    <property type="match status" value="1"/>
</dbReference>
<dbReference type="OrthoDB" id="9792152at2"/>
<sequence length="759" mass="82348">MKKKILLFLLMVKSIFVFSQNIFLEKIDVRKLDIREKPIFSKIKDVNVFRIKEKSLENYLSNAPLEFSINPPIPLTLPLPDGSEETFNMVESPILSPEIALQNPEIKTYTGNGTKDKKRIIRLSITSEGFNAIFLNINGDTVYLEKYTSDNNNIYASYFTKNIKVTSPINKSCHIEDIVGNNSYKTNLNSDKNYSKNLLTTSGTQLRTFRIAIAATGEFTTKYGSSTAALATIVAYLNRLNAVYRNELSVAFTLVSGTNLIYTNPSTDPYSGDDISMISQNHINCNTVIGTANYDIGHLLHTDIPGSSGSGVASAASICDNSYKGSGISAEGDLNAYAQIFMDQLLFHEIGHQFGMSHSYNSNIPVCTTRAAATSVEPGSGASIMSYGFTCGTDDYYTNQTAPISSGPILQFHKVNFDQAISTIDATSCAVITATGNTPPVITMPSSYTVPKSTPFSLTGSATDADGDTLSYCWEGGNTGTVAPPTTSTLADTSQPPFFRTYLASTSPTRIYPILSKILNGTNYDIGDKLPSVSVTTSHSLTVRDNRAGCGGITNANVDVIVNGLIGPFLETTNLSGSYIGNTSQTITWSVNGTNIATPNVSILFSSDGGLTFPTTLIASTPNDGSESIILPNINTTQARIKVQSVGNIFFDISNTNFSITSGTLNTNEYNSTKDYTILYPNPNNGIFTIKFESSVIENSKISLKVYDASGKLLRNMDNLYSKNRKLKIDISDLDNGMYTLGIVVNNQLNTKKILIQKK</sequence>
<dbReference type="NCBIfam" id="TIGR04183">
    <property type="entry name" value="Por_Secre_tail"/>
    <property type="match status" value="1"/>
</dbReference>
<dbReference type="PROSITE" id="PS50215">
    <property type="entry name" value="ADAM_MEPRO"/>
    <property type="match status" value="1"/>
</dbReference>
<evidence type="ECO:0000313" key="3">
    <source>
        <dbReference type="EMBL" id="SIS86966.1"/>
    </source>
</evidence>
<dbReference type="InterPro" id="IPR013783">
    <property type="entry name" value="Ig-like_fold"/>
</dbReference>
<evidence type="ECO:0000313" key="4">
    <source>
        <dbReference type="Proteomes" id="UP000185781"/>
    </source>
</evidence>
<gene>
    <name evidence="3" type="ORF">SAMN05421785_103321</name>
</gene>
<dbReference type="InterPro" id="IPR001590">
    <property type="entry name" value="Peptidase_M12B"/>
</dbReference>
<proteinExistence type="predicted"/>
<dbReference type="SUPFAM" id="SSF55486">
    <property type="entry name" value="Metalloproteases ('zincins'), catalytic domain"/>
    <property type="match status" value="1"/>
</dbReference>
<feature type="domain" description="Peptidase M12B" evidence="2">
    <location>
        <begin position="207"/>
        <end position="396"/>
    </location>
</feature>
<dbReference type="Pfam" id="PF13583">
    <property type="entry name" value="Reprolysin_4"/>
    <property type="match status" value="1"/>
</dbReference>
<dbReference type="GO" id="GO:0006508">
    <property type="term" value="P:proteolysis"/>
    <property type="evidence" value="ECO:0007669"/>
    <property type="project" value="InterPro"/>
</dbReference>
<dbReference type="AlphaFoldDB" id="A0A1N7MLD9"/>
<accession>A0A1N7MLD9</accession>
<name>A0A1N7MLD9_9FLAO</name>
<dbReference type="RefSeq" id="WP_076391509.1">
    <property type="nucleotide sequence ID" value="NZ_FTOV01000003.1"/>
</dbReference>
<dbReference type="Gene3D" id="2.60.40.10">
    <property type="entry name" value="Immunoglobulins"/>
    <property type="match status" value="1"/>
</dbReference>
<organism evidence="3 4">
    <name type="scientific">Chryseobacterium gambrini</name>
    <dbReference type="NCBI Taxonomy" id="373672"/>
    <lineage>
        <taxon>Bacteria</taxon>
        <taxon>Pseudomonadati</taxon>
        <taxon>Bacteroidota</taxon>
        <taxon>Flavobacteriia</taxon>
        <taxon>Flavobacteriales</taxon>
        <taxon>Weeksellaceae</taxon>
        <taxon>Chryseobacterium group</taxon>
        <taxon>Chryseobacterium</taxon>
    </lineage>
</organism>
<dbReference type="InterPro" id="IPR026444">
    <property type="entry name" value="Secre_tail"/>
</dbReference>
<reference evidence="3 4" key="1">
    <citation type="submission" date="2017-01" db="EMBL/GenBank/DDBJ databases">
        <authorList>
            <person name="Mah S.A."/>
            <person name="Swanson W.J."/>
            <person name="Moy G.W."/>
            <person name="Vacquier V.D."/>
        </authorList>
    </citation>
    <scope>NUCLEOTIDE SEQUENCE [LARGE SCALE GENOMIC DNA]</scope>
    <source>
        <strain evidence="3 4">DSM 18014</strain>
    </source>
</reference>